<protein>
    <submittedName>
        <fullName evidence="2">Cyclic di-GMP phosphodiesterase response regulator RpfG</fullName>
        <ecNumber evidence="2">3.1.4.52</ecNumber>
    </submittedName>
</protein>
<dbReference type="Pfam" id="PF13487">
    <property type="entry name" value="HD_5"/>
    <property type="match status" value="1"/>
</dbReference>
<sequence length="294" mass="33295">MWPCTLWQTVKPLHHDIQENEVRIAGYEEVINFFESQLPGYIGAIRNYACFYEGTLLVAAFNYPARVTAYERDVLQNLLTYSRFLQLVAGQIRDTEEAFHYTIQALARAAEANDDDTGNHIVRVGSFARELARGLGCLPNFCREIALAAQMHDVGKIHIHPDILRKPGWLTPDEWRLMQQHTIYGARILGDAPRLQMAREVALHHHEKWDGSGYPAGLQGEAISLAGRIVALADIYDALRNKRSYKPAFSHQEACRIITVGDGRVQPGHFDPAVLATFQRIASRLEEIYETLKD</sequence>
<dbReference type="InterPro" id="IPR052020">
    <property type="entry name" value="Cyclic_di-GMP/3'3'-cGAMP_PDE"/>
</dbReference>
<proteinExistence type="predicted"/>
<evidence type="ECO:0000313" key="2">
    <source>
        <dbReference type="EMBL" id="AOQ24200.1"/>
    </source>
</evidence>
<keyword evidence="2" id="KW-0378">Hydrolase</keyword>
<dbReference type="SUPFAM" id="SSF109604">
    <property type="entry name" value="HD-domain/PDEase-like"/>
    <property type="match status" value="1"/>
</dbReference>
<keyword evidence="5" id="KW-1185">Reference proteome</keyword>
<dbReference type="PANTHER" id="PTHR45228:SF8">
    <property type="entry name" value="TWO-COMPONENT RESPONSE REGULATOR-RELATED"/>
    <property type="match status" value="1"/>
</dbReference>
<dbReference type="EC" id="3.1.4.52" evidence="2"/>
<feature type="domain" description="HD-GYP" evidence="1">
    <location>
        <begin position="95"/>
        <end position="294"/>
    </location>
</feature>
<evidence type="ECO:0000313" key="5">
    <source>
        <dbReference type="Proteomes" id="UP000322283"/>
    </source>
</evidence>
<dbReference type="GO" id="GO:0071111">
    <property type="term" value="F:cyclic-guanylate-specific phosphodiesterase activity"/>
    <property type="evidence" value="ECO:0007669"/>
    <property type="project" value="UniProtKB-EC"/>
</dbReference>
<dbReference type="Proteomes" id="UP000094598">
    <property type="component" value="Chromosome"/>
</dbReference>
<organism evidence="2 4">
    <name type="scientific">Neomoorella thermoacetica</name>
    <name type="common">Clostridium thermoaceticum</name>
    <dbReference type="NCBI Taxonomy" id="1525"/>
    <lineage>
        <taxon>Bacteria</taxon>
        <taxon>Bacillati</taxon>
        <taxon>Bacillota</taxon>
        <taxon>Clostridia</taxon>
        <taxon>Neomoorellales</taxon>
        <taxon>Neomoorellaceae</taxon>
        <taxon>Neomoorella</taxon>
    </lineage>
</organism>
<dbReference type="Gene3D" id="1.10.3210.10">
    <property type="entry name" value="Hypothetical protein af1432"/>
    <property type="match status" value="1"/>
</dbReference>
<reference evidence="3 5" key="2">
    <citation type="submission" date="2019-05" db="EMBL/GenBank/DDBJ databases">
        <title>Genome sequence of Moorella thermoacetica ATCC 33924.</title>
        <authorList>
            <person name="Poehlein A."/>
            <person name="Bengelsdorf F.R."/>
            <person name="Duerre P."/>
            <person name="Daniel R."/>
        </authorList>
    </citation>
    <scope>NUCLEOTIDE SEQUENCE [LARGE SCALE GENOMIC DNA]</scope>
    <source>
        <strain evidence="3 5">ATCC 33924</strain>
    </source>
</reference>
<accession>A0AAC9HIE3</accession>
<dbReference type="Proteomes" id="UP000322283">
    <property type="component" value="Unassembled WGS sequence"/>
</dbReference>
<evidence type="ECO:0000259" key="1">
    <source>
        <dbReference type="PROSITE" id="PS51832"/>
    </source>
</evidence>
<evidence type="ECO:0000313" key="4">
    <source>
        <dbReference type="Proteomes" id="UP000094598"/>
    </source>
</evidence>
<dbReference type="RefSeq" id="WP_177223250.1">
    <property type="nucleotide sequence ID" value="NZ_CP017019.1"/>
</dbReference>
<name>A0AAC9HIE3_NEOTH</name>
<gene>
    <name evidence="2" type="primary">rpfG_5</name>
    <name evidence="2" type="ORF">Maut_01763</name>
    <name evidence="3" type="ORF">MTAT_08420</name>
</gene>
<dbReference type="InterPro" id="IPR037522">
    <property type="entry name" value="HD_GYP_dom"/>
</dbReference>
<dbReference type="SMART" id="SM00471">
    <property type="entry name" value="HDc"/>
    <property type="match status" value="1"/>
</dbReference>
<dbReference type="PANTHER" id="PTHR45228">
    <property type="entry name" value="CYCLIC DI-GMP PHOSPHODIESTERASE TM_0186-RELATED"/>
    <property type="match status" value="1"/>
</dbReference>
<evidence type="ECO:0000313" key="3">
    <source>
        <dbReference type="EMBL" id="TYL14607.1"/>
    </source>
</evidence>
<reference evidence="2 4" key="1">
    <citation type="submission" date="2016-08" db="EMBL/GenBank/DDBJ databases">
        <title>Moorella thermoacetica DSM 103132.</title>
        <authorList>
            <person name="Jendresen C.B."/>
            <person name="Redl S.M."/>
            <person name="Jensen T.O."/>
            <person name="Nielsen A.T."/>
        </authorList>
    </citation>
    <scope>NUCLEOTIDE SEQUENCE [LARGE SCALE GENOMIC DNA]</scope>
    <source>
        <strain evidence="2 4">DSM 103132</strain>
    </source>
</reference>
<dbReference type="EMBL" id="VCDX01000002">
    <property type="protein sequence ID" value="TYL14607.1"/>
    <property type="molecule type" value="Genomic_DNA"/>
</dbReference>
<dbReference type="EMBL" id="CP017019">
    <property type="protein sequence ID" value="AOQ24200.1"/>
    <property type="molecule type" value="Genomic_DNA"/>
</dbReference>
<dbReference type="CDD" id="cd00077">
    <property type="entry name" value="HDc"/>
    <property type="match status" value="1"/>
</dbReference>
<dbReference type="PROSITE" id="PS51832">
    <property type="entry name" value="HD_GYP"/>
    <property type="match status" value="1"/>
</dbReference>
<dbReference type="InterPro" id="IPR003607">
    <property type="entry name" value="HD/PDEase_dom"/>
</dbReference>
<dbReference type="AlphaFoldDB" id="A0AAC9HIE3"/>